<feature type="region of interest" description="Disordered" evidence="9">
    <location>
        <begin position="897"/>
        <end position="919"/>
    </location>
</feature>
<feature type="compositionally biased region" description="Low complexity" evidence="9">
    <location>
        <begin position="898"/>
        <end position="918"/>
    </location>
</feature>
<dbReference type="Pfam" id="PF00582">
    <property type="entry name" value="Usp"/>
    <property type="match status" value="1"/>
</dbReference>
<dbReference type="InterPro" id="IPR011009">
    <property type="entry name" value="Kinase-like_dom_sf"/>
</dbReference>
<dbReference type="GO" id="GO:0005524">
    <property type="term" value="F:ATP binding"/>
    <property type="evidence" value="ECO:0007669"/>
    <property type="project" value="UniProtKB-KW"/>
</dbReference>
<dbReference type="Gene3D" id="1.10.510.10">
    <property type="entry name" value="Transferase(Phosphotransferase) domain 1"/>
    <property type="match status" value="1"/>
</dbReference>
<evidence type="ECO:0000256" key="3">
    <source>
        <dbReference type="ARBA" id="ARBA00012483"/>
    </source>
</evidence>
<feature type="region of interest" description="Disordered" evidence="9">
    <location>
        <begin position="343"/>
        <end position="386"/>
    </location>
</feature>
<keyword evidence="5" id="KW-0547">Nucleotide-binding</keyword>
<dbReference type="Proteomes" id="UP000289738">
    <property type="component" value="Chromosome A03"/>
</dbReference>
<dbReference type="CDD" id="cd01989">
    <property type="entry name" value="USP_STK_Ubox_N"/>
    <property type="match status" value="1"/>
</dbReference>
<evidence type="ECO:0000259" key="10">
    <source>
        <dbReference type="PROSITE" id="PS50011"/>
    </source>
</evidence>
<dbReference type="GO" id="GO:0004672">
    <property type="term" value="F:protein kinase activity"/>
    <property type="evidence" value="ECO:0007669"/>
    <property type="project" value="InterPro"/>
</dbReference>
<keyword evidence="12" id="KW-1185">Reference proteome</keyword>
<dbReference type="SUPFAM" id="SSF52402">
    <property type="entry name" value="Adenine nucleotide alpha hydrolases-like"/>
    <property type="match status" value="1"/>
</dbReference>
<evidence type="ECO:0000256" key="7">
    <source>
        <dbReference type="ARBA" id="ARBA00022840"/>
    </source>
</evidence>
<feature type="domain" description="Protein kinase" evidence="10">
    <location>
        <begin position="600"/>
        <end position="863"/>
    </location>
</feature>
<dbReference type="PROSITE" id="PS50011">
    <property type="entry name" value="PROTEIN_KINASE_DOM"/>
    <property type="match status" value="1"/>
</dbReference>
<dbReference type="PANTHER" id="PTHR45647">
    <property type="entry name" value="OS02G0152300 PROTEIN"/>
    <property type="match status" value="1"/>
</dbReference>
<evidence type="ECO:0000256" key="1">
    <source>
        <dbReference type="ARBA" id="ARBA00000900"/>
    </source>
</evidence>
<sequence length="936" mass="104630">MREEEPSPNASPPLEELRASPSPRRGKRSCSCRVSHCRASWLLMREPREPLPSRRRGTREREPSRWSPSSLLRTDGRREPQYPQVPENKVTRKSFFLLQQIPFIQSYAGDVNQVIHIFERKGKKRKRKVNMSRSLLAEKIGAAGRVVAVAIENNKTSQDAAKWTVDNLLPKDQVLVLIHVRQQASSIRSPYGNLLPVNGDDDLGRAYRQQMENETKELFGSFRVFCNRKNIQCKEILLEDTDIPKAIINSITSYSIELLVLGSSKSSFLKKIRGAEVPNQVSKGAPPFCTVYVINKGKISTVRYATAQLTVRPRNSILPLHSTQSPSPSESYSESQFFSAERFDSRLTRNHPPRPLEKPGYHGRQSLEDFSSPINKLGRPEAKPYEPSMTQCDISFVNGKPGVDKLFSSLYDESVDDGAPPRLSLGSDFGVNLLDCAFTSQETANFSDGYSFNSQDSGASSSLAILDEVETEMRRLKLELEQSMDVYSTACREALVAKQKALELRNLKMREWKKFHGEQTAEKAELELATKEKEKCRAASNAAEVSRKIAELEAKKKMNCGMRMRAEAELKQSGEGLLYGGSARYRRYTVEEIEAATKGFSNALKVGEGGYGPVYKCELDHTLVAIKVLKTNASQGWSQFHQEIEVLSCIRHPHMVLLLGACPEIGCLVYEYMANGSLDDCLFHRGNAPVLPWQLRFRIAAEIATALLFLHQTKPEPLVHRDLKPGNILLDRNLVSKIGDVGLARLVPPSVSDVVTQYRLTSTAGTFCYIDPEYQQTGMLGVKSDIYSLGVMLLQIITARSPMGLTHQVAKAIQRGTFAEMLDPAVEDWPIQHALHFAKIGLRCAEMKRKDRPDLAKVVLPELNKLRQFAEENTPMMMFGVGAGFASRSTTTSLFQDTSETQSFSEISESSLSSTPSIEKIESSGLEAEVTLGMRF</sequence>
<dbReference type="FunFam" id="3.30.200.20:FF:000162">
    <property type="entry name" value="Adenine nucleotide alpha hydrolase-like domain kinase"/>
    <property type="match status" value="1"/>
</dbReference>
<proteinExistence type="predicted"/>
<dbReference type="InterPro" id="IPR008271">
    <property type="entry name" value="Ser/Thr_kinase_AS"/>
</dbReference>
<evidence type="ECO:0000256" key="5">
    <source>
        <dbReference type="ARBA" id="ARBA00022741"/>
    </source>
</evidence>
<comment type="caution">
    <text evidence="11">The sequence shown here is derived from an EMBL/GenBank/DDBJ whole genome shotgun (WGS) entry which is preliminary data.</text>
</comment>
<dbReference type="InterPro" id="IPR051348">
    <property type="entry name" value="U-box_ubiquitin_ligases"/>
</dbReference>
<dbReference type="STRING" id="3818.A0A445DVF8"/>
<dbReference type="PANTHER" id="PTHR45647:SF36">
    <property type="entry name" value="ADENINE NUCLEOTIDE ALPHA HYDROLASE-LIKE DOMAIN KINASE"/>
    <property type="match status" value="1"/>
</dbReference>
<dbReference type="GO" id="GO:0061630">
    <property type="term" value="F:ubiquitin protein ligase activity"/>
    <property type="evidence" value="ECO:0007669"/>
    <property type="project" value="UniProtKB-EC"/>
</dbReference>
<organism evidence="11 12">
    <name type="scientific">Arachis hypogaea</name>
    <name type="common">Peanut</name>
    <dbReference type="NCBI Taxonomy" id="3818"/>
    <lineage>
        <taxon>Eukaryota</taxon>
        <taxon>Viridiplantae</taxon>
        <taxon>Streptophyta</taxon>
        <taxon>Embryophyta</taxon>
        <taxon>Tracheophyta</taxon>
        <taxon>Spermatophyta</taxon>
        <taxon>Magnoliopsida</taxon>
        <taxon>eudicotyledons</taxon>
        <taxon>Gunneridae</taxon>
        <taxon>Pentapetalae</taxon>
        <taxon>rosids</taxon>
        <taxon>fabids</taxon>
        <taxon>Fabales</taxon>
        <taxon>Fabaceae</taxon>
        <taxon>Papilionoideae</taxon>
        <taxon>50 kb inversion clade</taxon>
        <taxon>dalbergioids sensu lato</taxon>
        <taxon>Dalbergieae</taxon>
        <taxon>Pterocarpus clade</taxon>
        <taxon>Arachis</taxon>
    </lineage>
</organism>
<dbReference type="FunFam" id="1.10.510.10:FF:000498">
    <property type="entry name" value="U-box domain-containing protein 51"/>
    <property type="match status" value="1"/>
</dbReference>
<evidence type="ECO:0000256" key="8">
    <source>
        <dbReference type="ARBA" id="ARBA00023054"/>
    </source>
</evidence>
<dbReference type="SUPFAM" id="SSF56112">
    <property type="entry name" value="Protein kinase-like (PK-like)"/>
    <property type="match status" value="1"/>
</dbReference>
<gene>
    <name evidence="11" type="ORF">Ahy_A03g013370</name>
</gene>
<feature type="region of interest" description="Disordered" evidence="9">
    <location>
        <begin position="1"/>
        <end position="31"/>
    </location>
</feature>
<evidence type="ECO:0000313" key="11">
    <source>
        <dbReference type="EMBL" id="RYR67117.1"/>
    </source>
</evidence>
<dbReference type="InterPro" id="IPR014729">
    <property type="entry name" value="Rossmann-like_a/b/a_fold"/>
</dbReference>
<dbReference type="EC" id="2.3.2.27" evidence="3"/>
<reference evidence="11 12" key="1">
    <citation type="submission" date="2019-01" db="EMBL/GenBank/DDBJ databases">
        <title>Sequencing of cultivated peanut Arachis hypogaea provides insights into genome evolution and oil improvement.</title>
        <authorList>
            <person name="Chen X."/>
        </authorList>
    </citation>
    <scope>NUCLEOTIDE SEQUENCE [LARGE SCALE GENOMIC DNA]</scope>
    <source>
        <strain evidence="12">cv. Fuhuasheng</strain>
        <tissue evidence="11">Leaves</tissue>
    </source>
</reference>
<dbReference type="EMBL" id="SDMP01000003">
    <property type="protein sequence ID" value="RYR67117.1"/>
    <property type="molecule type" value="Genomic_DNA"/>
</dbReference>
<dbReference type="SMART" id="SM00220">
    <property type="entry name" value="S_TKc"/>
    <property type="match status" value="1"/>
</dbReference>
<keyword evidence="8" id="KW-0175">Coiled coil</keyword>
<comment type="pathway">
    <text evidence="2">Protein modification; protein ubiquitination.</text>
</comment>
<dbReference type="InterPro" id="IPR000719">
    <property type="entry name" value="Prot_kinase_dom"/>
</dbReference>
<keyword evidence="4" id="KW-0808">Transferase</keyword>
<dbReference type="InterPro" id="IPR006016">
    <property type="entry name" value="UspA"/>
</dbReference>
<feature type="region of interest" description="Disordered" evidence="9">
    <location>
        <begin position="49"/>
        <end position="85"/>
    </location>
</feature>
<evidence type="ECO:0000256" key="4">
    <source>
        <dbReference type="ARBA" id="ARBA00022679"/>
    </source>
</evidence>
<name>A0A445DVF8_ARAHY</name>
<evidence type="ECO:0000256" key="9">
    <source>
        <dbReference type="SAM" id="MobiDB-lite"/>
    </source>
</evidence>
<keyword evidence="6" id="KW-0833">Ubl conjugation pathway</keyword>
<protein>
    <recommendedName>
        <fullName evidence="3">RING-type E3 ubiquitin transferase</fullName>
        <ecNumber evidence="3">2.3.2.27</ecNumber>
    </recommendedName>
</protein>
<evidence type="ECO:0000256" key="6">
    <source>
        <dbReference type="ARBA" id="ARBA00022786"/>
    </source>
</evidence>
<dbReference type="Pfam" id="PF00069">
    <property type="entry name" value="Pkinase"/>
    <property type="match status" value="1"/>
</dbReference>
<evidence type="ECO:0000256" key="2">
    <source>
        <dbReference type="ARBA" id="ARBA00004906"/>
    </source>
</evidence>
<evidence type="ECO:0000313" key="12">
    <source>
        <dbReference type="Proteomes" id="UP000289738"/>
    </source>
</evidence>
<accession>A0A445DVF8</accession>
<dbReference type="Gene3D" id="3.30.200.20">
    <property type="entry name" value="Phosphorylase Kinase, domain 1"/>
    <property type="match status" value="1"/>
</dbReference>
<comment type="catalytic activity">
    <reaction evidence="1">
        <text>S-ubiquitinyl-[E2 ubiquitin-conjugating enzyme]-L-cysteine + [acceptor protein]-L-lysine = [E2 ubiquitin-conjugating enzyme]-L-cysteine + N(6)-ubiquitinyl-[acceptor protein]-L-lysine.</text>
        <dbReference type="EC" id="2.3.2.27"/>
    </reaction>
</comment>
<dbReference type="Gene3D" id="3.40.50.620">
    <property type="entry name" value="HUPs"/>
    <property type="match status" value="1"/>
</dbReference>
<dbReference type="PROSITE" id="PS00108">
    <property type="entry name" value="PROTEIN_KINASE_ST"/>
    <property type="match status" value="1"/>
</dbReference>
<dbReference type="AlphaFoldDB" id="A0A445DVF8"/>
<keyword evidence="7" id="KW-0067">ATP-binding</keyword>